<protein>
    <submittedName>
        <fullName evidence="4">Transcription factor bHLH75</fullName>
    </submittedName>
</protein>
<dbReference type="InterPro" id="IPR024097">
    <property type="entry name" value="bHLH_ZIP_TF"/>
</dbReference>
<dbReference type="EMBL" id="JAUJYO010000014">
    <property type="protein sequence ID" value="KAK1299171.1"/>
    <property type="molecule type" value="Genomic_DNA"/>
</dbReference>
<organism evidence="4 5">
    <name type="scientific">Acorus calamus</name>
    <name type="common">Sweet flag</name>
    <dbReference type="NCBI Taxonomy" id="4465"/>
    <lineage>
        <taxon>Eukaryota</taxon>
        <taxon>Viridiplantae</taxon>
        <taxon>Streptophyta</taxon>
        <taxon>Embryophyta</taxon>
        <taxon>Tracheophyta</taxon>
        <taxon>Spermatophyta</taxon>
        <taxon>Magnoliopsida</taxon>
        <taxon>Liliopsida</taxon>
        <taxon>Acoraceae</taxon>
        <taxon>Acorus</taxon>
    </lineage>
</organism>
<comment type="caution">
    <text evidence="4">The sequence shown here is derived from an EMBL/GenBank/DDBJ whole genome shotgun (WGS) entry which is preliminary data.</text>
</comment>
<evidence type="ECO:0000256" key="2">
    <source>
        <dbReference type="ARBA" id="ARBA00023242"/>
    </source>
</evidence>
<gene>
    <name evidence="4" type="primary">BHLH75</name>
    <name evidence="4" type="ORF">QJS10_CPB14g00357</name>
</gene>
<name>A0AAV9DE34_ACOCL</name>
<dbReference type="AlphaFoldDB" id="A0AAV9DE34"/>
<dbReference type="GO" id="GO:0003700">
    <property type="term" value="F:DNA-binding transcription factor activity"/>
    <property type="evidence" value="ECO:0007669"/>
    <property type="project" value="TreeGrafter"/>
</dbReference>
<accession>A0AAV9DE34</accession>
<keyword evidence="2" id="KW-0539">Nucleus</keyword>
<comment type="subcellular location">
    <subcellularLocation>
        <location evidence="1">Nucleus</location>
    </subcellularLocation>
</comment>
<feature type="region of interest" description="Disordered" evidence="3">
    <location>
        <begin position="93"/>
        <end position="121"/>
    </location>
</feature>
<dbReference type="GO" id="GO:0005634">
    <property type="term" value="C:nucleus"/>
    <property type="evidence" value="ECO:0007669"/>
    <property type="project" value="UniProtKB-SubCell"/>
</dbReference>
<dbReference type="PANTHER" id="PTHR12565:SF184">
    <property type="entry name" value="BHLH TRANSCRIPTION FACTOR"/>
    <property type="match status" value="1"/>
</dbReference>
<sequence>MEGFETNYQSFKTPQSLFDMDSNGEDLMMSHFVEMNQSHIDTSNLGSLVGLSNDNLFSRAPIEGLSTPLAAPVNKKRKALMVASGSISVNSPNLLETTKSKNSSTEKGKKRGCGVKGGDKPNEVVHVRAKRGQATDSHSLAERTMGMAVVLDEIINYVQSLQNQVEVGNAYEAPELERLVRDAANFPSNFPF</sequence>
<evidence type="ECO:0000256" key="3">
    <source>
        <dbReference type="SAM" id="MobiDB-lite"/>
    </source>
</evidence>
<evidence type="ECO:0000256" key="1">
    <source>
        <dbReference type="ARBA" id="ARBA00004123"/>
    </source>
</evidence>
<evidence type="ECO:0000313" key="4">
    <source>
        <dbReference type="EMBL" id="KAK1299171.1"/>
    </source>
</evidence>
<keyword evidence="5" id="KW-1185">Reference proteome</keyword>
<dbReference type="PANTHER" id="PTHR12565">
    <property type="entry name" value="STEROL REGULATORY ELEMENT-BINDING PROTEIN"/>
    <property type="match status" value="1"/>
</dbReference>
<feature type="compositionally biased region" description="Polar residues" evidence="3">
    <location>
        <begin position="93"/>
        <end position="105"/>
    </location>
</feature>
<reference evidence="4" key="2">
    <citation type="submission" date="2023-06" db="EMBL/GenBank/DDBJ databases">
        <authorList>
            <person name="Ma L."/>
            <person name="Liu K.-W."/>
            <person name="Li Z."/>
            <person name="Hsiao Y.-Y."/>
            <person name="Qi Y."/>
            <person name="Fu T."/>
            <person name="Tang G."/>
            <person name="Zhang D."/>
            <person name="Sun W.-H."/>
            <person name="Liu D.-K."/>
            <person name="Li Y."/>
            <person name="Chen G.-Z."/>
            <person name="Liu X.-D."/>
            <person name="Liao X.-Y."/>
            <person name="Jiang Y.-T."/>
            <person name="Yu X."/>
            <person name="Hao Y."/>
            <person name="Huang J."/>
            <person name="Zhao X.-W."/>
            <person name="Ke S."/>
            <person name="Chen Y.-Y."/>
            <person name="Wu W.-L."/>
            <person name="Hsu J.-L."/>
            <person name="Lin Y.-F."/>
            <person name="Huang M.-D."/>
            <person name="Li C.-Y."/>
            <person name="Huang L."/>
            <person name="Wang Z.-W."/>
            <person name="Zhao X."/>
            <person name="Zhong W.-Y."/>
            <person name="Peng D.-H."/>
            <person name="Ahmad S."/>
            <person name="Lan S."/>
            <person name="Zhang J.-S."/>
            <person name="Tsai W.-C."/>
            <person name="Van De Peer Y."/>
            <person name="Liu Z.-J."/>
        </authorList>
    </citation>
    <scope>NUCLEOTIDE SEQUENCE</scope>
    <source>
        <strain evidence="4">CP</strain>
        <tissue evidence="4">Leaves</tissue>
    </source>
</reference>
<evidence type="ECO:0000313" key="5">
    <source>
        <dbReference type="Proteomes" id="UP001180020"/>
    </source>
</evidence>
<proteinExistence type="predicted"/>
<reference evidence="4" key="1">
    <citation type="journal article" date="2023" name="Nat. Commun.">
        <title>Diploid and tetraploid genomes of Acorus and the evolution of monocots.</title>
        <authorList>
            <person name="Ma L."/>
            <person name="Liu K.W."/>
            <person name="Li Z."/>
            <person name="Hsiao Y.Y."/>
            <person name="Qi Y."/>
            <person name="Fu T."/>
            <person name="Tang G.D."/>
            <person name="Zhang D."/>
            <person name="Sun W.H."/>
            <person name="Liu D.K."/>
            <person name="Li Y."/>
            <person name="Chen G.Z."/>
            <person name="Liu X.D."/>
            <person name="Liao X.Y."/>
            <person name="Jiang Y.T."/>
            <person name="Yu X."/>
            <person name="Hao Y."/>
            <person name="Huang J."/>
            <person name="Zhao X.W."/>
            <person name="Ke S."/>
            <person name="Chen Y.Y."/>
            <person name="Wu W.L."/>
            <person name="Hsu J.L."/>
            <person name="Lin Y.F."/>
            <person name="Huang M.D."/>
            <person name="Li C.Y."/>
            <person name="Huang L."/>
            <person name="Wang Z.W."/>
            <person name="Zhao X."/>
            <person name="Zhong W.Y."/>
            <person name="Peng D.H."/>
            <person name="Ahmad S."/>
            <person name="Lan S."/>
            <person name="Zhang J.S."/>
            <person name="Tsai W.C."/>
            <person name="Van de Peer Y."/>
            <person name="Liu Z.J."/>
        </authorList>
    </citation>
    <scope>NUCLEOTIDE SEQUENCE</scope>
    <source>
        <strain evidence="4">CP</strain>
    </source>
</reference>
<dbReference type="Proteomes" id="UP001180020">
    <property type="component" value="Unassembled WGS sequence"/>
</dbReference>